<keyword evidence="3" id="KW-1185">Reference proteome</keyword>
<accession>F1T5K8</accession>
<dbReference type="AlphaFoldDB" id="F1T5K8"/>
<dbReference type="InterPro" id="IPR005531">
    <property type="entry name" value="Asp23"/>
</dbReference>
<reference evidence="2 3" key="1">
    <citation type="submission" date="2011-02" db="EMBL/GenBank/DDBJ databases">
        <authorList>
            <person name="Muzny D."/>
            <person name="Qin X."/>
            <person name="Buhay C."/>
            <person name="Dugan-Rocha S."/>
            <person name="Ding Y."/>
            <person name="Chen G."/>
            <person name="Hawes A."/>
            <person name="Holder M."/>
            <person name="Jhangiani S."/>
            <person name="Johnson A."/>
            <person name="Khan Z."/>
            <person name="Li Z."/>
            <person name="Liu W."/>
            <person name="Liu X."/>
            <person name="Perez L."/>
            <person name="Shen H."/>
            <person name="Wang Q."/>
            <person name="Watt J."/>
            <person name="Xi L."/>
            <person name="Xin Y."/>
            <person name="Zhou J."/>
            <person name="Deng J."/>
            <person name="Jiang H."/>
            <person name="Liu Y."/>
            <person name="Qu J."/>
            <person name="Song X.-Z."/>
            <person name="Zhang L."/>
            <person name="Villasana D."/>
            <person name="Johnson A."/>
            <person name="Liu J."/>
            <person name="Liyanage D."/>
            <person name="Lorensuhewa L."/>
            <person name="Robinson T."/>
            <person name="Song A."/>
            <person name="Song B.-B."/>
            <person name="Dinh H."/>
            <person name="Thornton R."/>
            <person name="Coyle M."/>
            <person name="Francisco L."/>
            <person name="Jackson L."/>
            <person name="Javaid M."/>
            <person name="Korchina V."/>
            <person name="Kovar C."/>
            <person name="Mata R."/>
            <person name="Mathew T."/>
            <person name="Ngo R."/>
            <person name="Nguyen L."/>
            <person name="Nguyen N."/>
            <person name="Okwuonu G."/>
            <person name="Ongeri F."/>
            <person name="Pham C."/>
            <person name="Simmons D."/>
            <person name="Wilczek-Boney K."/>
            <person name="Hale W."/>
            <person name="Jakkamsetti A."/>
            <person name="Pham P."/>
            <person name="Ruth R."/>
            <person name="San Lucas F."/>
            <person name="Warren J."/>
            <person name="Zhang J."/>
            <person name="Zhao Z."/>
            <person name="Zhou C."/>
            <person name="Zhu D."/>
            <person name="Lee S."/>
            <person name="Bess C."/>
            <person name="Blankenburg K."/>
            <person name="Forbes L."/>
            <person name="Fu Q."/>
            <person name="Gubbala S."/>
            <person name="Hirani K."/>
            <person name="Jayaseelan J.C."/>
            <person name="Lara F."/>
            <person name="Munidasa M."/>
            <person name="Palculict T."/>
            <person name="Patil S."/>
            <person name="Pu L.-L."/>
            <person name="Saada N."/>
            <person name="Tang L."/>
            <person name="Weissenberger G."/>
            <person name="Zhu Y."/>
            <person name="Hemphill L."/>
            <person name="Shang Y."/>
            <person name="Youmans B."/>
            <person name="Ayvaz T."/>
            <person name="Ross M."/>
            <person name="Santibanez J."/>
            <person name="Aqrawi P."/>
            <person name="Gross S."/>
            <person name="Joshi V."/>
            <person name="Fowler G."/>
            <person name="Nazareth L."/>
            <person name="Reid J."/>
            <person name="Worley K."/>
            <person name="Petrosino J."/>
            <person name="Highlander S."/>
            <person name="Gibbs R."/>
        </authorList>
    </citation>
    <scope>NUCLEOTIDE SEQUENCE [LARGE SCALE GENOMIC DNA]</scope>
    <source>
        <strain evidence="2 3">DSM 15829</strain>
    </source>
</reference>
<evidence type="ECO:0008006" key="4">
    <source>
        <dbReference type="Google" id="ProtNLM"/>
    </source>
</evidence>
<organism evidence="2 3">
    <name type="scientific">Fannyhessea vaginae DSM 15829</name>
    <dbReference type="NCBI Taxonomy" id="525256"/>
    <lineage>
        <taxon>Bacteria</taxon>
        <taxon>Bacillati</taxon>
        <taxon>Actinomycetota</taxon>
        <taxon>Coriobacteriia</taxon>
        <taxon>Coriobacteriales</taxon>
        <taxon>Atopobiaceae</taxon>
        <taxon>Fannyhessea</taxon>
    </lineage>
</organism>
<dbReference type="PANTHER" id="PTHR34297">
    <property type="entry name" value="HYPOTHETICAL CYTOSOLIC PROTEIN-RELATED"/>
    <property type="match status" value="1"/>
</dbReference>
<comment type="caution">
    <text evidence="2">The sequence shown here is derived from an EMBL/GenBank/DDBJ whole genome shotgun (WGS) entry which is preliminary data.</text>
</comment>
<sequence length="132" mass="14557">MNALQLLYVNMLKTRGDFRMSQVVCGTLKVSNDCIADLVGHAALECYGVVGMAALDQQDGIMHLLPMYRLRKGVDVETKDDHPVVSLHVIVEQGVNLVSVSKNLISATQFILKKIAELSDVEVRVFIEGMRA</sequence>
<proteinExistence type="inferred from homology"/>
<comment type="similarity">
    <text evidence="1">Belongs to the asp23 family.</text>
</comment>
<evidence type="ECO:0000256" key="1">
    <source>
        <dbReference type="ARBA" id="ARBA00005721"/>
    </source>
</evidence>
<dbReference type="EMBL" id="ACGK02000001">
    <property type="protein sequence ID" value="EGF23908.1"/>
    <property type="molecule type" value="Genomic_DNA"/>
</dbReference>
<dbReference type="eggNOG" id="COG1302">
    <property type="taxonomic scope" value="Bacteria"/>
</dbReference>
<dbReference type="Proteomes" id="UP000005947">
    <property type="component" value="Unassembled WGS sequence"/>
</dbReference>
<evidence type="ECO:0000313" key="2">
    <source>
        <dbReference type="EMBL" id="EGF23908.1"/>
    </source>
</evidence>
<gene>
    <name evidence="2" type="ORF">HMPREF0091_10855</name>
</gene>
<name>F1T5K8_9ACTN</name>
<protein>
    <recommendedName>
        <fullName evidence="4">Asp23/Gls24 family envelope stress response protein</fullName>
    </recommendedName>
</protein>
<dbReference type="PANTHER" id="PTHR34297:SF2">
    <property type="entry name" value="ASP23_GLS24 FAMILY ENVELOPE STRESS RESPONSE PROTEIN"/>
    <property type="match status" value="1"/>
</dbReference>
<evidence type="ECO:0000313" key="3">
    <source>
        <dbReference type="Proteomes" id="UP000005947"/>
    </source>
</evidence>
<dbReference type="Pfam" id="PF03780">
    <property type="entry name" value="Asp23"/>
    <property type="match status" value="1"/>
</dbReference>